<dbReference type="GO" id="GO:0008808">
    <property type="term" value="F:cardiolipin synthase activity"/>
    <property type="evidence" value="ECO:0007669"/>
    <property type="project" value="TreeGrafter"/>
</dbReference>
<dbReference type="PANTHER" id="PTHR21248">
    <property type="entry name" value="CARDIOLIPIN SYNTHASE"/>
    <property type="match status" value="1"/>
</dbReference>
<keyword evidence="3 6" id="KW-0812">Transmembrane</keyword>
<evidence type="ECO:0000313" key="8">
    <source>
        <dbReference type="EMBL" id="NML44595.1"/>
    </source>
</evidence>
<comment type="caution">
    <text evidence="8">The sequence shown here is derived from an EMBL/GenBank/DDBJ whole genome shotgun (WGS) entry which is preliminary data.</text>
</comment>
<proteinExistence type="predicted"/>
<dbReference type="PANTHER" id="PTHR21248:SF22">
    <property type="entry name" value="PHOSPHOLIPASE D"/>
    <property type="match status" value="1"/>
</dbReference>
<feature type="domain" description="PLD phosphodiesterase" evidence="7">
    <location>
        <begin position="382"/>
        <end position="409"/>
    </location>
</feature>
<reference evidence="8 9" key="1">
    <citation type="submission" date="2020-04" db="EMBL/GenBank/DDBJ databases">
        <title>Ramlibacter sp. G-1-2-2 isolated from soil.</title>
        <authorList>
            <person name="Dahal R.H."/>
        </authorList>
    </citation>
    <scope>NUCLEOTIDE SEQUENCE [LARGE SCALE GENOMIC DNA]</scope>
    <source>
        <strain evidence="8 9">G-1-2-2</strain>
    </source>
</reference>
<dbReference type="PROSITE" id="PS50035">
    <property type="entry name" value="PLD"/>
    <property type="match status" value="2"/>
</dbReference>
<dbReference type="Proteomes" id="UP000541185">
    <property type="component" value="Unassembled WGS sequence"/>
</dbReference>
<dbReference type="InterPro" id="IPR027379">
    <property type="entry name" value="CLS_N"/>
</dbReference>
<evidence type="ECO:0000313" key="9">
    <source>
        <dbReference type="Proteomes" id="UP000541185"/>
    </source>
</evidence>
<evidence type="ECO:0000256" key="2">
    <source>
        <dbReference type="ARBA" id="ARBA00022475"/>
    </source>
</evidence>
<dbReference type="Pfam" id="PF13091">
    <property type="entry name" value="PLDc_2"/>
    <property type="match status" value="2"/>
</dbReference>
<dbReference type="SUPFAM" id="SSF56024">
    <property type="entry name" value="Phospholipase D/nuclease"/>
    <property type="match status" value="2"/>
</dbReference>
<organism evidence="8 9">
    <name type="scientific">Ramlibacter agri</name>
    <dbReference type="NCBI Taxonomy" id="2728837"/>
    <lineage>
        <taxon>Bacteria</taxon>
        <taxon>Pseudomonadati</taxon>
        <taxon>Pseudomonadota</taxon>
        <taxon>Betaproteobacteria</taxon>
        <taxon>Burkholderiales</taxon>
        <taxon>Comamonadaceae</taxon>
        <taxon>Ramlibacter</taxon>
    </lineage>
</organism>
<evidence type="ECO:0000256" key="3">
    <source>
        <dbReference type="ARBA" id="ARBA00022692"/>
    </source>
</evidence>
<evidence type="ECO:0000256" key="5">
    <source>
        <dbReference type="ARBA" id="ARBA00023136"/>
    </source>
</evidence>
<dbReference type="InterPro" id="IPR001736">
    <property type="entry name" value="PLipase_D/transphosphatidylase"/>
</dbReference>
<gene>
    <name evidence="8" type="ORF">HHL11_12585</name>
</gene>
<keyword evidence="2" id="KW-1003">Cell membrane</keyword>
<feature type="transmembrane region" description="Helical" evidence="6">
    <location>
        <begin position="41"/>
        <end position="62"/>
    </location>
</feature>
<keyword evidence="9" id="KW-1185">Reference proteome</keyword>
<dbReference type="Pfam" id="PF13396">
    <property type="entry name" value="PLDc_N"/>
    <property type="match status" value="1"/>
</dbReference>
<dbReference type="GO" id="GO:0032049">
    <property type="term" value="P:cardiolipin biosynthetic process"/>
    <property type="evidence" value="ECO:0007669"/>
    <property type="project" value="UniProtKB-ARBA"/>
</dbReference>
<dbReference type="RefSeq" id="WP_169418714.1">
    <property type="nucleotide sequence ID" value="NZ_JABBFX010000001.1"/>
</dbReference>
<dbReference type="InterPro" id="IPR025202">
    <property type="entry name" value="PLD-like_dom"/>
</dbReference>
<sequence length="466" mass="50935">MTFHLGSQQLLTLHTAVVLLSLVTYAGISLARRQRRHPSAAIGWVLLLALAPYVGLPLFLMFGSRKTARARRQPRVAMHDIIRTMQGPGGRMRALALGLGLPPAVRCDDPVIHQDGAAALQRLKAVLLSARRTLDVSTFLLGRDALGAEMVALLAQRAREGVRVRFMIDGIGRYLGGIPDLRPLRAAGIEVALFVRPWSSPLRGRVNLRNHRKMAIADGDWLWTGGRNLAAEYFTGGDAAPWTDLTFDLRGPVAVQAREQFERDWAVALKTAPPTTPALTPAPVEATDAPLAQLLPSGPDQADDTLYELLMDACFNAGDRIIAITPYFVPDPALLMALGLAARRGVTVDLLLPRRSNHRLADLARPPAVRDLLECGARVWLVPGMVHAKLFVVDETVALCGSLNLDSRSLFLNYEMMVAFYDAAVIARFTAWADGVRAGAKLLQPRQVSALREVGEGLLRWLTFQL</sequence>
<dbReference type="GO" id="GO:0005886">
    <property type="term" value="C:plasma membrane"/>
    <property type="evidence" value="ECO:0007669"/>
    <property type="project" value="UniProtKB-SubCell"/>
</dbReference>
<dbReference type="Gene3D" id="3.30.870.10">
    <property type="entry name" value="Endonuclease Chain A"/>
    <property type="match status" value="2"/>
</dbReference>
<comment type="subcellular location">
    <subcellularLocation>
        <location evidence="1">Cell membrane</location>
        <topology evidence="1">Multi-pass membrane protein</topology>
    </subcellularLocation>
</comment>
<evidence type="ECO:0000256" key="4">
    <source>
        <dbReference type="ARBA" id="ARBA00022989"/>
    </source>
</evidence>
<dbReference type="SMART" id="SM00155">
    <property type="entry name" value="PLDc"/>
    <property type="match status" value="2"/>
</dbReference>
<evidence type="ECO:0000256" key="1">
    <source>
        <dbReference type="ARBA" id="ARBA00004651"/>
    </source>
</evidence>
<dbReference type="EMBL" id="JABBFX010000001">
    <property type="protein sequence ID" value="NML44595.1"/>
    <property type="molecule type" value="Genomic_DNA"/>
</dbReference>
<evidence type="ECO:0000259" key="7">
    <source>
        <dbReference type="PROSITE" id="PS50035"/>
    </source>
</evidence>
<dbReference type="AlphaFoldDB" id="A0A848H1B4"/>
<keyword evidence="5 6" id="KW-0472">Membrane</keyword>
<feature type="domain" description="PLD phosphodiesterase" evidence="7">
    <location>
        <begin position="206"/>
        <end position="233"/>
    </location>
</feature>
<evidence type="ECO:0000256" key="6">
    <source>
        <dbReference type="SAM" id="Phobius"/>
    </source>
</evidence>
<name>A0A848H1B4_9BURK</name>
<keyword evidence="4 6" id="KW-1133">Transmembrane helix</keyword>
<accession>A0A848H1B4</accession>
<protein>
    <recommendedName>
        <fullName evidence="7">PLD phosphodiesterase domain-containing protein</fullName>
    </recommendedName>
</protein>